<keyword evidence="3" id="KW-1185">Reference proteome</keyword>
<sequence>MATQDVDQLNKPLIQEYERIINDLKQQIQQYKADSVSLKQDVQTVTDENERLHEDLLRAYQHIGSPSIDLLKVDKQDGTRLLKQSSIELKVAEKADQEASVSQYKSSLAMYKKELSTTQQSLTELQESYDKLQLEYQRSVRTAKNFYSELTTLREEQSLCKDQLNQANQKNSELVSLLDSTRDQLKRKITEMNAICIKESSSDQRVSVLQAANGELESRLAVIENECSKLSDYKALLEAKLSSLQETINAFESREHVAVDHVKESMQLLEAALAEKDQSDIKEQHYVSEIRHLEKKVSILLEEVGARTKLEVDKVRAECNKNIDIMASEIEHLEKQCAKKQSHIEKLQRDKEELNEELKKVTMQCPEEQLWVKETLKEIRSKLLQSERSKHEAISELNATKRINSNLQKSLLDEQRKSAYFEEGLKEQRQLNCSDSQQFRQEINLLTETNKALQEQISQMSDCMQLSVKESEQKVNLAHEELQIKEKELSMRLKYAEENQQRMTSEFKQQMLMHQQSTNKWQKEISDLHSKFEKALLDMNTKLMDSKAKNKELNSKLHRLLSSSKSVNLTLVEHEKTISSLNDKLYEAESSAEQRRRQISLLVTREKKALKEKEELSRQLHKAKFQMAQSLNVANVSFLGTDAQLYGDKVAEFYSQSHDDLSISSAKTIDA</sequence>
<protein>
    <recommendedName>
        <fullName evidence="4">Sodium channel and clathrin linker 1</fullName>
    </recommendedName>
</protein>
<dbReference type="KEGG" id="aqu:105312082"/>
<feature type="coiled-coil region" evidence="1">
    <location>
        <begin position="436"/>
        <end position="499"/>
    </location>
</feature>
<dbReference type="GO" id="GO:0060271">
    <property type="term" value="P:cilium assembly"/>
    <property type="evidence" value="ECO:0007669"/>
    <property type="project" value="TreeGrafter"/>
</dbReference>
<evidence type="ECO:0000313" key="3">
    <source>
        <dbReference type="Proteomes" id="UP000007879"/>
    </source>
</evidence>
<evidence type="ECO:0008006" key="4">
    <source>
        <dbReference type="Google" id="ProtNLM"/>
    </source>
</evidence>
<dbReference type="EnsemblMetazoa" id="XM_019994352.1">
    <property type="protein sequence ID" value="XP_019849911.1"/>
    <property type="gene ID" value="LOC105312082"/>
</dbReference>
<feature type="coiled-coil region" evidence="1">
    <location>
        <begin position="14"/>
        <end position="48"/>
    </location>
</feature>
<reference evidence="3" key="1">
    <citation type="journal article" date="2010" name="Nature">
        <title>The Amphimedon queenslandica genome and the evolution of animal complexity.</title>
        <authorList>
            <person name="Srivastava M."/>
            <person name="Simakov O."/>
            <person name="Chapman J."/>
            <person name="Fahey B."/>
            <person name="Gauthier M.E."/>
            <person name="Mitros T."/>
            <person name="Richards G.S."/>
            <person name="Conaco C."/>
            <person name="Dacre M."/>
            <person name="Hellsten U."/>
            <person name="Larroux C."/>
            <person name="Putnam N.H."/>
            <person name="Stanke M."/>
            <person name="Adamska M."/>
            <person name="Darling A."/>
            <person name="Degnan S.M."/>
            <person name="Oakley T.H."/>
            <person name="Plachetzki D.C."/>
            <person name="Zhai Y."/>
            <person name="Adamski M."/>
            <person name="Calcino A."/>
            <person name="Cummins S.F."/>
            <person name="Goodstein D.M."/>
            <person name="Harris C."/>
            <person name="Jackson D.J."/>
            <person name="Leys S.P."/>
            <person name="Shu S."/>
            <person name="Woodcroft B.J."/>
            <person name="Vervoort M."/>
            <person name="Kosik K.S."/>
            <person name="Manning G."/>
            <person name="Degnan B.M."/>
            <person name="Rokhsar D.S."/>
        </authorList>
    </citation>
    <scope>NUCLEOTIDE SEQUENCE [LARGE SCALE GENOMIC DNA]</scope>
</reference>
<evidence type="ECO:0000313" key="2">
    <source>
        <dbReference type="EnsemblMetazoa" id="XP_019849911.1"/>
    </source>
</evidence>
<proteinExistence type="predicted"/>
<dbReference type="Proteomes" id="UP000007879">
    <property type="component" value="Unassembled WGS sequence"/>
</dbReference>
<keyword evidence="1" id="KW-0175">Coiled coil</keyword>
<dbReference type="InterPro" id="IPR038911">
    <property type="entry name" value="SCLT1"/>
</dbReference>
<feature type="coiled-coil region" evidence="1">
    <location>
        <begin position="108"/>
        <end position="254"/>
    </location>
</feature>
<dbReference type="AlphaFoldDB" id="A0AAN0IZN1"/>
<dbReference type="GO" id="GO:0005814">
    <property type="term" value="C:centriole"/>
    <property type="evidence" value="ECO:0007669"/>
    <property type="project" value="TreeGrafter"/>
</dbReference>
<accession>A0AAN0IZN1</accession>
<name>A0AAN0IZN1_AMPQE</name>
<reference evidence="2" key="2">
    <citation type="submission" date="2024-06" db="UniProtKB">
        <authorList>
            <consortium name="EnsemblMetazoa"/>
        </authorList>
    </citation>
    <scope>IDENTIFICATION</scope>
</reference>
<organism evidence="2 3">
    <name type="scientific">Amphimedon queenslandica</name>
    <name type="common">Sponge</name>
    <dbReference type="NCBI Taxonomy" id="400682"/>
    <lineage>
        <taxon>Eukaryota</taxon>
        <taxon>Metazoa</taxon>
        <taxon>Porifera</taxon>
        <taxon>Demospongiae</taxon>
        <taxon>Heteroscleromorpha</taxon>
        <taxon>Haplosclerida</taxon>
        <taxon>Niphatidae</taxon>
        <taxon>Amphimedon</taxon>
    </lineage>
</organism>
<gene>
    <name evidence="2" type="primary">105312082</name>
</gene>
<evidence type="ECO:0000256" key="1">
    <source>
        <dbReference type="SAM" id="Coils"/>
    </source>
</evidence>
<dbReference type="PANTHER" id="PTHR35970:SF1">
    <property type="entry name" value="SODIUM CHANNEL AND CLATHRIN LINKER 1"/>
    <property type="match status" value="1"/>
</dbReference>
<dbReference type="PANTHER" id="PTHR35970">
    <property type="entry name" value="SODIUM CHANNEL AND CLATHRIN LINKER 1"/>
    <property type="match status" value="1"/>
</dbReference>
<feature type="coiled-coil region" evidence="1">
    <location>
        <begin position="316"/>
        <end position="364"/>
    </location>
</feature>